<reference evidence="1 2" key="1">
    <citation type="journal article" date="2005" name="Genome Res.">
        <title>Comparative and functional genomic analyses of the pathogenicity of phytopathogen Xanthomonas campestris pv. campestris.</title>
        <authorList>
            <person name="Qian W."/>
            <person name="Jia Y."/>
            <person name="Ren S.X."/>
            <person name="He Y.Q."/>
            <person name="Feng J.X."/>
            <person name="Lu L.F."/>
            <person name="Sun Q."/>
            <person name="Ying G."/>
            <person name="Tang D.J."/>
            <person name="Tang H."/>
            <person name="Wu W."/>
            <person name="Hao P."/>
            <person name="Wang L."/>
            <person name="Jiang B.L."/>
            <person name="Zeng S."/>
            <person name="Gu W.Y."/>
            <person name="Lu G."/>
            <person name="Rong L."/>
            <person name="Tian Y."/>
            <person name="Yao Z."/>
            <person name="Fu G."/>
            <person name="Chen B."/>
            <person name="Fang R."/>
            <person name="Qiang B."/>
            <person name="Chen Z."/>
            <person name="Zhao G.P."/>
            <person name="Tang J.L."/>
            <person name="He C."/>
        </authorList>
    </citation>
    <scope>NUCLEOTIDE SEQUENCE [LARGE SCALE GENOMIC DNA]</scope>
    <source>
        <strain evidence="1 2">8004</strain>
    </source>
</reference>
<proteinExistence type="predicted"/>
<dbReference type="AlphaFoldDB" id="A0A0H2XCZ1"/>
<protein>
    <recommendedName>
        <fullName evidence="3">Glycerophosphodiester phosphodiesterase</fullName>
    </recommendedName>
</protein>
<dbReference type="Proteomes" id="UP000000420">
    <property type="component" value="Chromosome"/>
</dbReference>
<evidence type="ECO:0008006" key="3">
    <source>
        <dbReference type="Google" id="ProtNLM"/>
    </source>
</evidence>
<dbReference type="KEGG" id="xcb:XC_4323"/>
<organism evidence="1 2">
    <name type="scientific">Xanthomonas campestris pv. campestris (strain 8004)</name>
    <dbReference type="NCBI Taxonomy" id="314565"/>
    <lineage>
        <taxon>Bacteria</taxon>
        <taxon>Pseudomonadati</taxon>
        <taxon>Pseudomonadota</taxon>
        <taxon>Gammaproteobacteria</taxon>
        <taxon>Lysobacterales</taxon>
        <taxon>Lysobacteraceae</taxon>
        <taxon>Xanthomonas</taxon>
    </lineage>
</organism>
<name>A0A0H2XCZ1_XANC8</name>
<dbReference type="HOGENOM" id="CLU_216521_0_0_6"/>
<sequence length="48" mass="5274">MVGGLFEEWCYVPGALAQLKRYLDTGIDAFFADDPGLARRALSGKTPR</sequence>
<gene>
    <name evidence="1" type="ordered locus">XC_4323</name>
</gene>
<accession>A0A0H2XCZ1</accession>
<dbReference type="EMBL" id="CP000050">
    <property type="protein sequence ID" value="AAY51358.1"/>
    <property type="molecule type" value="Genomic_DNA"/>
</dbReference>
<evidence type="ECO:0000313" key="1">
    <source>
        <dbReference type="EMBL" id="AAY51358.1"/>
    </source>
</evidence>
<evidence type="ECO:0000313" key="2">
    <source>
        <dbReference type="Proteomes" id="UP000000420"/>
    </source>
</evidence>